<comment type="caution">
    <text evidence="1">The sequence shown here is derived from an EMBL/GenBank/DDBJ whole genome shotgun (WGS) entry which is preliminary data.</text>
</comment>
<proteinExistence type="predicted"/>
<reference evidence="2" key="1">
    <citation type="journal article" date="2015" name="Nat. Genet.">
        <title>The genome and transcriptome of the zoonotic hookworm Ancylostoma ceylanicum identify infection-specific gene families.</title>
        <authorList>
            <person name="Schwarz E.M."/>
            <person name="Hu Y."/>
            <person name="Antoshechkin I."/>
            <person name="Miller M.M."/>
            <person name="Sternberg P.W."/>
            <person name="Aroian R.V."/>
        </authorList>
    </citation>
    <scope>NUCLEOTIDE SEQUENCE</scope>
    <source>
        <strain evidence="2">HY135</strain>
    </source>
</reference>
<organism evidence="1 2">
    <name type="scientific">Ancylostoma ceylanicum</name>
    <dbReference type="NCBI Taxonomy" id="53326"/>
    <lineage>
        <taxon>Eukaryota</taxon>
        <taxon>Metazoa</taxon>
        <taxon>Ecdysozoa</taxon>
        <taxon>Nematoda</taxon>
        <taxon>Chromadorea</taxon>
        <taxon>Rhabditida</taxon>
        <taxon>Rhabditina</taxon>
        <taxon>Rhabditomorpha</taxon>
        <taxon>Strongyloidea</taxon>
        <taxon>Ancylostomatidae</taxon>
        <taxon>Ancylostomatinae</taxon>
        <taxon>Ancylostoma</taxon>
    </lineage>
</organism>
<dbReference type="AlphaFoldDB" id="A0A016WAM1"/>
<evidence type="ECO:0000313" key="2">
    <source>
        <dbReference type="Proteomes" id="UP000024635"/>
    </source>
</evidence>
<accession>A0A016WAM1</accession>
<sequence>MISERISFQETFFTDEETPSEQNAFWSINLPLLSSRFTKELQNRPQEAVVEKRCRWKLCGTGRLRFI</sequence>
<dbReference type="OrthoDB" id="5874983at2759"/>
<keyword evidence="2" id="KW-1185">Reference proteome</keyword>
<protein>
    <submittedName>
        <fullName evidence="1">Uncharacterized protein</fullName>
    </submittedName>
</protein>
<name>A0A016WAM1_9BILA</name>
<dbReference type="EMBL" id="JARK01000467">
    <property type="protein sequence ID" value="EYC36680.1"/>
    <property type="molecule type" value="Genomic_DNA"/>
</dbReference>
<gene>
    <name evidence="1" type="primary">Acey_s0867.g2769</name>
    <name evidence="1" type="ORF">Y032_0867g2769</name>
</gene>
<dbReference type="Proteomes" id="UP000024635">
    <property type="component" value="Unassembled WGS sequence"/>
</dbReference>
<evidence type="ECO:0000313" key="1">
    <source>
        <dbReference type="EMBL" id="EYC36680.1"/>
    </source>
</evidence>